<dbReference type="AlphaFoldDB" id="A0A0B2PJJ5"/>
<feature type="region of interest" description="Disordered" evidence="1">
    <location>
        <begin position="176"/>
        <end position="204"/>
    </location>
</feature>
<dbReference type="Proteomes" id="UP000053555">
    <property type="component" value="Unassembled WGS sequence"/>
</dbReference>
<evidence type="ECO:0000313" key="2">
    <source>
        <dbReference type="EMBL" id="KHN07904.1"/>
    </source>
</evidence>
<feature type="compositionally biased region" description="Basic and acidic residues" evidence="1">
    <location>
        <begin position="94"/>
        <end position="103"/>
    </location>
</feature>
<proteinExistence type="predicted"/>
<sequence length="204" mass="22926">MQTKPILNYPDSDIDTFLEQPNPQLLPSLPHYGSNPKRGIPTAVDYFDAAISFKSGRINNATHDVDDGQHATFELQNPTSLSLDPGGPSAINNDNHRGEEKQGKRPLFQIDFISKALLEAELGLAQNSDDKADMEPENENVDMRYVPMSFYRRNRNMERFRMIAKKNATHYARFDSEVEDEGTSSYLNPRGIVDGSETPFSDAT</sequence>
<gene>
    <name evidence="2" type="ORF">glysoja_032448</name>
</gene>
<feature type="region of interest" description="Disordered" evidence="1">
    <location>
        <begin position="77"/>
        <end position="104"/>
    </location>
</feature>
<protein>
    <submittedName>
        <fullName evidence="2">Uncharacterized protein</fullName>
    </submittedName>
</protein>
<reference evidence="2" key="1">
    <citation type="submission" date="2014-07" db="EMBL/GenBank/DDBJ databases">
        <title>Identification of a novel salt tolerance gene in wild soybean by whole-genome sequencing.</title>
        <authorList>
            <person name="Lam H.-M."/>
            <person name="Qi X."/>
            <person name="Li M.-W."/>
            <person name="Liu X."/>
            <person name="Xie M."/>
            <person name="Ni M."/>
            <person name="Xu X."/>
        </authorList>
    </citation>
    <scope>NUCLEOTIDE SEQUENCE [LARGE SCALE GENOMIC DNA]</scope>
    <source>
        <tissue evidence="2">Root</tissue>
    </source>
</reference>
<name>A0A0B2PJJ5_GLYSO</name>
<accession>A0A0B2PJJ5</accession>
<dbReference type="EMBL" id="KN666493">
    <property type="protein sequence ID" value="KHN07904.1"/>
    <property type="molecule type" value="Genomic_DNA"/>
</dbReference>
<organism evidence="2">
    <name type="scientific">Glycine soja</name>
    <name type="common">Wild soybean</name>
    <dbReference type="NCBI Taxonomy" id="3848"/>
    <lineage>
        <taxon>Eukaryota</taxon>
        <taxon>Viridiplantae</taxon>
        <taxon>Streptophyta</taxon>
        <taxon>Embryophyta</taxon>
        <taxon>Tracheophyta</taxon>
        <taxon>Spermatophyta</taxon>
        <taxon>Magnoliopsida</taxon>
        <taxon>eudicotyledons</taxon>
        <taxon>Gunneridae</taxon>
        <taxon>Pentapetalae</taxon>
        <taxon>rosids</taxon>
        <taxon>fabids</taxon>
        <taxon>Fabales</taxon>
        <taxon>Fabaceae</taxon>
        <taxon>Papilionoideae</taxon>
        <taxon>50 kb inversion clade</taxon>
        <taxon>NPAAA clade</taxon>
        <taxon>indigoferoid/millettioid clade</taxon>
        <taxon>Phaseoleae</taxon>
        <taxon>Glycine</taxon>
        <taxon>Glycine subgen. Soja</taxon>
    </lineage>
</organism>
<evidence type="ECO:0000256" key="1">
    <source>
        <dbReference type="SAM" id="MobiDB-lite"/>
    </source>
</evidence>